<dbReference type="Proteomes" id="UP001272242">
    <property type="component" value="Unassembled WGS sequence"/>
</dbReference>
<comment type="pathway">
    <text evidence="3 4">Sulfur metabolism; hydrogen sulfide biosynthesis; sulfite from sulfate.</text>
</comment>
<dbReference type="RefSeq" id="WP_320686538.1">
    <property type="nucleotide sequence ID" value="NZ_JAXBLV010000144.1"/>
</dbReference>
<feature type="domain" description="Phosphoadenosine phosphosulphate reductase" evidence="5">
    <location>
        <begin position="38"/>
        <end position="210"/>
    </location>
</feature>
<accession>A0ABU5EY40</accession>
<dbReference type="SUPFAM" id="SSF52402">
    <property type="entry name" value="Adenine nucleotide alpha hydrolases-like"/>
    <property type="match status" value="1"/>
</dbReference>
<reference evidence="7" key="1">
    <citation type="journal article" date="2023" name="Mar. Drugs">
        <title>Gemmata algarum, a Novel Planctomycete Isolated from an Algal Mat, Displays Antimicrobial Activity.</title>
        <authorList>
            <person name="Kumar G."/>
            <person name="Kallscheuer N."/>
            <person name="Kashif M."/>
            <person name="Ahamad S."/>
            <person name="Jagadeeshwari U."/>
            <person name="Pannikurungottu S."/>
            <person name="Haufschild T."/>
            <person name="Kabuu M."/>
            <person name="Sasikala C."/>
            <person name="Jogler C."/>
            <person name="Ramana C."/>
        </authorList>
    </citation>
    <scope>NUCLEOTIDE SEQUENCE [LARGE SCALE GENOMIC DNA]</scope>
    <source>
        <strain evidence="7">JC673</strain>
    </source>
</reference>
<dbReference type="NCBIfam" id="TIGR00434">
    <property type="entry name" value="cysH"/>
    <property type="match status" value="1"/>
</dbReference>
<comment type="catalytic activity">
    <reaction evidence="4">
        <text>[thioredoxin]-disulfide + sulfite + AMP + 2 H(+) = adenosine 5'-phosphosulfate + [thioredoxin]-dithiol</text>
        <dbReference type="Rhea" id="RHEA:21976"/>
        <dbReference type="Rhea" id="RHEA-COMP:10698"/>
        <dbReference type="Rhea" id="RHEA-COMP:10700"/>
        <dbReference type="ChEBI" id="CHEBI:15378"/>
        <dbReference type="ChEBI" id="CHEBI:17359"/>
        <dbReference type="ChEBI" id="CHEBI:29950"/>
        <dbReference type="ChEBI" id="CHEBI:50058"/>
        <dbReference type="ChEBI" id="CHEBI:58243"/>
        <dbReference type="ChEBI" id="CHEBI:456215"/>
        <dbReference type="EC" id="1.8.4.10"/>
    </reaction>
</comment>
<comment type="cofactor">
    <cofactor evidence="4">
        <name>[4Fe-4S] cluster</name>
        <dbReference type="ChEBI" id="CHEBI:49883"/>
    </cofactor>
    <text evidence="4">Binds 1 [4Fe-4S] cluster per subunit.</text>
</comment>
<name>A0ABU5EY40_9BACT</name>
<evidence type="ECO:0000256" key="3">
    <source>
        <dbReference type="ARBA" id="ARBA00024327"/>
    </source>
</evidence>
<feature type="active site" description="Nucleophile; cysteine thiosulfonate intermediate" evidence="4">
    <location>
        <position position="230"/>
    </location>
</feature>
<dbReference type="CDD" id="cd23945">
    <property type="entry name" value="PAPS_reductase"/>
    <property type="match status" value="1"/>
</dbReference>
<keyword evidence="4" id="KW-0479">Metal-binding</keyword>
<dbReference type="PIRSF" id="PIRSF000857">
    <property type="entry name" value="PAPS_reductase"/>
    <property type="match status" value="1"/>
</dbReference>
<keyword evidence="4" id="KW-0408">Iron</keyword>
<keyword evidence="7" id="KW-1185">Reference proteome</keyword>
<dbReference type="EC" id="1.8.4.10" evidence="4"/>
<comment type="function">
    <text evidence="4">Catalyzes the formation of sulfite from adenosine 5'-phosphosulfate (APS) using thioredoxin as an electron donor.</text>
</comment>
<dbReference type="Gene3D" id="3.40.50.620">
    <property type="entry name" value="HUPs"/>
    <property type="match status" value="1"/>
</dbReference>
<dbReference type="NCBIfam" id="NF002537">
    <property type="entry name" value="PRK02090.1"/>
    <property type="match status" value="1"/>
</dbReference>
<proteinExistence type="inferred from homology"/>
<protein>
    <recommendedName>
        <fullName evidence="4">Adenosine 5'-phosphosulfate reductase</fullName>
        <shortName evidence="4">APS reductase</shortName>
        <ecNumber evidence="4">1.8.4.10</ecNumber>
    </recommendedName>
    <alternativeName>
        <fullName evidence="4">5'-adenylylsulfate reductase</fullName>
    </alternativeName>
    <alternativeName>
        <fullName evidence="4">Thioredoxin-dependent 5'-adenylylsulfate reductase</fullName>
    </alternativeName>
</protein>
<feature type="binding site" evidence="4">
    <location>
        <position position="119"/>
    </location>
    <ligand>
        <name>[4Fe-4S] cluster</name>
        <dbReference type="ChEBI" id="CHEBI:49883"/>
    </ligand>
</feature>
<dbReference type="HAMAP" id="MF_00063">
    <property type="entry name" value="CysH"/>
    <property type="match status" value="1"/>
</dbReference>
<evidence type="ECO:0000256" key="2">
    <source>
        <dbReference type="ARBA" id="ARBA00023002"/>
    </source>
</evidence>
<dbReference type="PANTHER" id="PTHR46509:SF1">
    <property type="entry name" value="PHOSPHOADENOSINE PHOSPHOSULFATE REDUCTASE"/>
    <property type="match status" value="1"/>
</dbReference>
<sequence>MPVTQATPEEIAAANERLLNATPQDVLRWASDRFSPRLLMATAFGAEGCCLIHMLAEIQPNARIINLETGYQFPETLELRERIKARYGTEVEYIYPEQTVADYEAEHGGPLHQLRPDQCCHDRKILPLRRAVERIDPLAWISAIRKDQTADRGKAAVVQWDAKFSLVKLNPLLNWTKKDVWGFIHKHDVPYNPLHDRDYPSIGCWPCTRPVAPGEDERAGRWAGKAKKECGLHVIEVKDGEGI</sequence>
<dbReference type="Pfam" id="PF01507">
    <property type="entry name" value="PAPS_reduct"/>
    <property type="match status" value="1"/>
</dbReference>
<evidence type="ECO:0000256" key="4">
    <source>
        <dbReference type="HAMAP-Rule" id="MF_00063"/>
    </source>
</evidence>
<evidence type="ECO:0000256" key="1">
    <source>
        <dbReference type="ARBA" id="ARBA00009732"/>
    </source>
</evidence>
<comment type="caution">
    <text evidence="6">The sequence shown here is derived from an EMBL/GenBank/DDBJ whole genome shotgun (WGS) entry which is preliminary data.</text>
</comment>
<feature type="binding site" evidence="4">
    <location>
        <position position="120"/>
    </location>
    <ligand>
        <name>[4Fe-4S] cluster</name>
        <dbReference type="ChEBI" id="CHEBI:49883"/>
    </ligand>
</feature>
<dbReference type="InterPro" id="IPR002500">
    <property type="entry name" value="PAPS_reduct_dom"/>
</dbReference>
<dbReference type="GO" id="GO:0004604">
    <property type="term" value="F:phosphoadenylyl-sulfate reductase (thioredoxin) activity"/>
    <property type="evidence" value="ECO:0007669"/>
    <property type="project" value="UniProtKB-EC"/>
</dbReference>
<keyword evidence="2 4" id="KW-0560">Oxidoreductase</keyword>
<dbReference type="InterPro" id="IPR014729">
    <property type="entry name" value="Rossmann-like_a/b/a_fold"/>
</dbReference>
<feature type="binding site" evidence="4">
    <location>
        <position position="207"/>
    </location>
    <ligand>
        <name>[4Fe-4S] cluster</name>
        <dbReference type="ChEBI" id="CHEBI:49883"/>
    </ligand>
</feature>
<keyword evidence="4" id="KW-0963">Cytoplasm</keyword>
<evidence type="ECO:0000313" key="7">
    <source>
        <dbReference type="Proteomes" id="UP001272242"/>
    </source>
</evidence>
<evidence type="ECO:0000259" key="5">
    <source>
        <dbReference type="Pfam" id="PF01507"/>
    </source>
</evidence>
<dbReference type="EMBL" id="JAXBLV010000144">
    <property type="protein sequence ID" value="MDY3559853.1"/>
    <property type="molecule type" value="Genomic_DNA"/>
</dbReference>
<organism evidence="6 7">
    <name type="scientific">Gemmata algarum</name>
    <dbReference type="NCBI Taxonomy" id="2975278"/>
    <lineage>
        <taxon>Bacteria</taxon>
        <taxon>Pseudomonadati</taxon>
        <taxon>Planctomycetota</taxon>
        <taxon>Planctomycetia</taxon>
        <taxon>Gemmatales</taxon>
        <taxon>Gemmataceae</taxon>
        <taxon>Gemmata</taxon>
    </lineage>
</organism>
<dbReference type="InterPro" id="IPR004511">
    <property type="entry name" value="PAPS/APS_Rdtase"/>
</dbReference>
<gene>
    <name evidence="4" type="primary">cysH</name>
    <name evidence="6" type="ORF">R5W23_001025</name>
</gene>
<evidence type="ECO:0000313" key="6">
    <source>
        <dbReference type="EMBL" id="MDY3559853.1"/>
    </source>
</evidence>
<feature type="binding site" evidence="4">
    <location>
        <position position="204"/>
    </location>
    <ligand>
        <name>[4Fe-4S] cluster</name>
        <dbReference type="ChEBI" id="CHEBI:49883"/>
    </ligand>
</feature>
<comment type="subcellular location">
    <subcellularLocation>
        <location evidence="4">Cytoplasm</location>
    </subcellularLocation>
</comment>
<keyword evidence="4" id="KW-0411">Iron-sulfur</keyword>
<dbReference type="PANTHER" id="PTHR46509">
    <property type="entry name" value="PHOSPHOADENOSINE PHOSPHOSULFATE REDUCTASE"/>
    <property type="match status" value="1"/>
</dbReference>
<comment type="similarity">
    <text evidence="1 4">Belongs to the PAPS reductase family. CysH subfamily.</text>
</comment>